<dbReference type="AlphaFoldDB" id="A0A1G8C8I2"/>
<dbReference type="STRING" id="83767.SAMN05660652_01705"/>
<reference evidence="1 2" key="1">
    <citation type="submission" date="2016-10" db="EMBL/GenBank/DDBJ databases">
        <authorList>
            <person name="de Groot N.N."/>
        </authorList>
    </citation>
    <scope>NUCLEOTIDE SEQUENCE [LARGE SCALE GENOMIC DNA]</scope>
    <source>
        <strain evidence="1 2">DSM 5885</strain>
    </source>
</reference>
<dbReference type="RefSeq" id="WP_091936525.1">
    <property type="nucleotide sequence ID" value="NZ_FNCY01000005.1"/>
</dbReference>
<accession>A0A1G8C8I2</accession>
<gene>
    <name evidence="1" type="ORF">SAMN05660652_01705</name>
</gene>
<proteinExistence type="predicted"/>
<protein>
    <submittedName>
        <fullName evidence="1">Uncharacterized protein</fullName>
    </submittedName>
</protein>
<sequence>MYLRTLSNEELVRYARASENELTTSDLERELIVRLEEASQEDERLAILDGQELETADDLTAFFQKIERAQTLVADL</sequence>
<organism evidence="1 2">
    <name type="scientific">Propionivibrio dicarboxylicus</name>
    <dbReference type="NCBI Taxonomy" id="83767"/>
    <lineage>
        <taxon>Bacteria</taxon>
        <taxon>Pseudomonadati</taxon>
        <taxon>Pseudomonadota</taxon>
        <taxon>Betaproteobacteria</taxon>
        <taxon>Rhodocyclales</taxon>
        <taxon>Rhodocyclaceae</taxon>
        <taxon>Propionivibrio</taxon>
    </lineage>
</organism>
<dbReference type="EMBL" id="FNCY01000005">
    <property type="protein sequence ID" value="SDH41786.1"/>
    <property type="molecule type" value="Genomic_DNA"/>
</dbReference>
<evidence type="ECO:0000313" key="2">
    <source>
        <dbReference type="Proteomes" id="UP000198607"/>
    </source>
</evidence>
<name>A0A1G8C8I2_9RHOO</name>
<dbReference type="Proteomes" id="UP000198607">
    <property type="component" value="Unassembled WGS sequence"/>
</dbReference>
<evidence type="ECO:0000313" key="1">
    <source>
        <dbReference type="EMBL" id="SDH41786.1"/>
    </source>
</evidence>
<keyword evidence="2" id="KW-1185">Reference proteome</keyword>